<keyword evidence="3" id="KW-0963">Cytoplasm</keyword>
<sequence>MKQNNQYPPDLMKEKFAHCLTNILCKYVDALKHVLTNAPIGTTNQQVKDNALALTLKVLLAIKSVQIEEAVANLSVDDIDILMKYIYRGFEYPSEGSSGHLLLWHEKAYNIGGSGSIILTIIFLHIGICIALHHPHTIPVEGYETELHNLGEHVEIPETPVKIIKITKTVAVKIPVPYPVKVVEKVPYPVHINKPYPVPVPQLVHAPYTPKRHEHLALGDVHSFQGNADNSYQVKENNEHNSPSFNSPDYRGHAPISEDYAAESPSYTKHNNYYGSNGLEPNTAIQQNPYSYNSQNEDVNNYY</sequence>
<evidence type="ECO:0000256" key="5">
    <source>
        <dbReference type="RuleBase" id="RU004301"/>
    </source>
</evidence>
<dbReference type="PANTHER" id="PTHR12644">
    <property type="entry name" value="ARP2/3 COMPLEX 16 KD SUBUNIT P16-ARC"/>
    <property type="match status" value="1"/>
</dbReference>
<dbReference type="Gene3D" id="1.25.40.190">
    <property type="entry name" value="Actin-related protein 2/3 complex subunit 5"/>
    <property type="match status" value="1"/>
</dbReference>
<evidence type="ECO:0000256" key="1">
    <source>
        <dbReference type="ARBA" id="ARBA00004245"/>
    </source>
</evidence>
<dbReference type="Pfam" id="PF04699">
    <property type="entry name" value="P16-Arc"/>
    <property type="match status" value="1"/>
</dbReference>
<dbReference type="InterPro" id="IPR036743">
    <property type="entry name" value="ARPC5_sf"/>
</dbReference>
<dbReference type="InterPro" id="IPR006789">
    <property type="entry name" value="ARPC5"/>
</dbReference>
<accession>A0A9P0X6E3</accession>
<dbReference type="Proteomes" id="UP001152562">
    <property type="component" value="Unassembled WGS sequence"/>
</dbReference>
<evidence type="ECO:0000313" key="8">
    <source>
        <dbReference type="Proteomes" id="UP001152562"/>
    </source>
</evidence>
<comment type="caution">
    <text evidence="7">The sequence shown here is derived from an EMBL/GenBank/DDBJ whole genome shotgun (WGS) entry which is preliminary data.</text>
</comment>
<keyword evidence="4 5" id="KW-0206">Cytoskeleton</keyword>
<evidence type="ECO:0000256" key="4">
    <source>
        <dbReference type="ARBA" id="ARBA00023212"/>
    </source>
</evidence>
<feature type="compositionally biased region" description="Polar residues" evidence="6">
    <location>
        <begin position="233"/>
        <end position="247"/>
    </location>
</feature>
<dbReference type="AlphaFoldDB" id="A0A9P0X6E3"/>
<comment type="similarity">
    <text evidence="2 5">Belongs to the ARPC5 family.</text>
</comment>
<comment type="subcellular location">
    <subcellularLocation>
        <location evidence="1">Cytoplasm</location>
        <location evidence="1">Cytoskeleton</location>
    </subcellularLocation>
</comment>
<comment type="function">
    <text evidence="5">Functions as component of the Arp2/3 complex which is involved in regulation of actin polymerization and together with an activating nucleation-promoting factor (NPF) mediates the formation of branched actin networks. Arp2/3 complex plays a critical role in the control of cell morphogenesis via the modulation of cell polarity development.</text>
</comment>
<evidence type="ECO:0000256" key="3">
    <source>
        <dbReference type="ARBA" id="ARBA00022490"/>
    </source>
</evidence>
<reference evidence="7" key="1">
    <citation type="submission" date="2022-05" db="EMBL/GenBank/DDBJ databases">
        <authorList>
            <person name="Okamura Y."/>
        </authorList>
    </citation>
    <scope>NUCLEOTIDE SEQUENCE</scope>
</reference>
<protein>
    <recommendedName>
        <fullName evidence="5">Actin-related protein 2/3 complex subunit 5</fullName>
    </recommendedName>
</protein>
<dbReference type="EMBL" id="CALOZG010000003">
    <property type="protein sequence ID" value="CAH4002881.1"/>
    <property type="molecule type" value="Genomic_DNA"/>
</dbReference>
<feature type="compositionally biased region" description="Polar residues" evidence="6">
    <location>
        <begin position="265"/>
        <end position="303"/>
    </location>
</feature>
<evidence type="ECO:0000313" key="7">
    <source>
        <dbReference type="EMBL" id="CAH4002881.1"/>
    </source>
</evidence>
<dbReference type="SUPFAM" id="SSF69103">
    <property type="entry name" value="Arp2/3 complex 16 kDa subunit ARPC5"/>
    <property type="match status" value="1"/>
</dbReference>
<dbReference type="GO" id="GO:0034314">
    <property type="term" value="P:Arp2/3 complex-mediated actin nucleation"/>
    <property type="evidence" value="ECO:0007669"/>
    <property type="project" value="InterPro"/>
</dbReference>
<organism evidence="7 8">
    <name type="scientific">Pieris brassicae</name>
    <name type="common">White butterfly</name>
    <name type="synonym">Large white butterfly</name>
    <dbReference type="NCBI Taxonomy" id="7116"/>
    <lineage>
        <taxon>Eukaryota</taxon>
        <taxon>Metazoa</taxon>
        <taxon>Ecdysozoa</taxon>
        <taxon>Arthropoda</taxon>
        <taxon>Hexapoda</taxon>
        <taxon>Insecta</taxon>
        <taxon>Pterygota</taxon>
        <taxon>Neoptera</taxon>
        <taxon>Endopterygota</taxon>
        <taxon>Lepidoptera</taxon>
        <taxon>Glossata</taxon>
        <taxon>Ditrysia</taxon>
        <taxon>Papilionoidea</taxon>
        <taxon>Pieridae</taxon>
        <taxon>Pierinae</taxon>
        <taxon>Pieris</taxon>
    </lineage>
</organism>
<name>A0A9P0X6E3_PIEBR</name>
<dbReference type="GO" id="GO:0005885">
    <property type="term" value="C:Arp2/3 protein complex"/>
    <property type="evidence" value="ECO:0007669"/>
    <property type="project" value="InterPro"/>
</dbReference>
<evidence type="ECO:0000256" key="6">
    <source>
        <dbReference type="SAM" id="MobiDB-lite"/>
    </source>
</evidence>
<keyword evidence="8" id="KW-1185">Reference proteome</keyword>
<dbReference type="GO" id="GO:0030833">
    <property type="term" value="P:regulation of actin filament polymerization"/>
    <property type="evidence" value="ECO:0007669"/>
    <property type="project" value="InterPro"/>
</dbReference>
<evidence type="ECO:0000256" key="2">
    <source>
        <dbReference type="ARBA" id="ARBA00006084"/>
    </source>
</evidence>
<proteinExistence type="inferred from homology"/>
<gene>
    <name evidence="7" type="ORF">PIBRA_LOCUS2739</name>
</gene>
<feature type="region of interest" description="Disordered" evidence="6">
    <location>
        <begin position="233"/>
        <end position="303"/>
    </location>
</feature>